<organism evidence="2">
    <name type="scientific">Thiothrix fructosivorans</name>
    <dbReference type="NCBI Taxonomy" id="111770"/>
    <lineage>
        <taxon>Bacteria</taxon>
        <taxon>Pseudomonadati</taxon>
        <taxon>Pseudomonadota</taxon>
        <taxon>Gammaproteobacteria</taxon>
        <taxon>Thiotrichales</taxon>
        <taxon>Thiotrichaceae</taxon>
        <taxon>Thiothrix</taxon>
    </lineage>
</organism>
<proteinExistence type="predicted"/>
<dbReference type="Proteomes" id="UP000664466">
    <property type="component" value="Unassembled WGS sequence"/>
</dbReference>
<name>A0A8B0SID0_9GAMM</name>
<dbReference type="InterPro" id="IPR046901">
    <property type="entry name" value="ABC-3C_MC5"/>
</dbReference>
<protein>
    <submittedName>
        <fullName evidence="2">Uncharacterized protein</fullName>
    </submittedName>
</protein>
<gene>
    <name evidence="2" type="ORF">J1836_006235</name>
    <name evidence="1" type="ORF">J1836_06590</name>
</gene>
<sequence>MLVYHPCFDANHCAYRFLHLLYSSEADSFEWDILRIADFYYVFPHLIKYIKPMPKSLAGGKKYFSEINPPYEAIPNPKRLLFDLQDIQNSTIASLVSKQIIKKEMFSYGVVSLNTDNIPKSLIESFHENPISSLEWFKFFSKGIALVDLNGKNGFKSRTGLLEYRYDQ</sequence>
<accession>A0A8B0SID0</accession>
<evidence type="ECO:0000313" key="3">
    <source>
        <dbReference type="Proteomes" id="UP000664466"/>
    </source>
</evidence>
<reference evidence="2" key="2">
    <citation type="submission" date="2021-04" db="EMBL/GenBank/DDBJ databases">
        <title>Complete Genome and methylome analysis of Thiothrix fructosivorans ATCC 49748.</title>
        <authorList>
            <person name="Fomenkov A."/>
            <person name="Sun L."/>
            <person name="Vincze T."/>
            <person name="Grabovich M.Y."/>
            <person name="Roberts R.J."/>
        </authorList>
    </citation>
    <scope>NUCLEOTIDE SEQUENCE</scope>
    <source>
        <strain evidence="2">ATCC 49748</strain>
    </source>
</reference>
<reference evidence="1 3" key="1">
    <citation type="submission" date="2021-03" db="EMBL/GenBank/DDBJ databases">
        <title>Draft genome and methylome analysis of Thiotrix fructosivoruns ATCC 49748.</title>
        <authorList>
            <person name="Fomenkov A."/>
            <person name="Grabovich M.Y."/>
            <person name="Roberts R.J."/>
        </authorList>
    </citation>
    <scope>NUCLEOTIDE SEQUENCE [LARGE SCALE GENOMIC DNA]</scope>
    <source>
        <strain evidence="1 3">ATCC 49748</strain>
    </source>
</reference>
<dbReference type="RefSeq" id="WP_207250291.1">
    <property type="nucleotide sequence ID" value="NZ_JAFMPM010000006.1"/>
</dbReference>
<keyword evidence="3" id="KW-1185">Reference proteome</keyword>
<evidence type="ECO:0000313" key="2">
    <source>
        <dbReference type="EMBL" id="QTX11933.1"/>
    </source>
</evidence>
<evidence type="ECO:0000313" key="1">
    <source>
        <dbReference type="EMBL" id="MBO0612596.1"/>
    </source>
</evidence>
<dbReference type="Pfam" id="PF20291">
    <property type="entry name" value="MC5"/>
    <property type="match status" value="1"/>
</dbReference>
<dbReference type="EMBL" id="JAFMPM010000006">
    <property type="protein sequence ID" value="MBO0612596.1"/>
    <property type="molecule type" value="Genomic_DNA"/>
</dbReference>
<dbReference type="EMBL" id="CP072748">
    <property type="protein sequence ID" value="QTX11933.1"/>
    <property type="molecule type" value="Genomic_DNA"/>
</dbReference>
<dbReference type="AlphaFoldDB" id="A0A8B0SID0"/>